<name>E1X4M9_HALMS</name>
<dbReference type="RefSeq" id="WP_014243246.1">
    <property type="nucleotide sequence ID" value="NC_016620.1"/>
</dbReference>
<keyword evidence="3" id="KW-1185">Reference proteome</keyword>
<evidence type="ECO:0000313" key="2">
    <source>
        <dbReference type="EMBL" id="CBW25459.1"/>
    </source>
</evidence>
<gene>
    <name evidence="2" type="ordered locus">BMS_0548</name>
</gene>
<dbReference type="HOGENOM" id="CLU_972435_0_0_7"/>
<dbReference type="Proteomes" id="UP000008963">
    <property type="component" value="Chromosome"/>
</dbReference>
<reference evidence="3" key="1">
    <citation type="journal article" date="2013" name="ISME J.">
        <title>A small predatory core genome in the divergent marine Bacteriovorax marinus SJ and the terrestrial Bdellovibrio bacteriovorus.</title>
        <authorList>
            <person name="Crossman L.C."/>
            <person name="Chen H."/>
            <person name="Cerdeno-Tarraga A.M."/>
            <person name="Brooks K."/>
            <person name="Quail M.A."/>
            <person name="Pineiro S.A."/>
            <person name="Hobley L."/>
            <person name="Sockett R.E."/>
            <person name="Bentley S.D."/>
            <person name="Parkhill J."/>
            <person name="Williams H.N."/>
            <person name="Stine O.C."/>
        </authorList>
    </citation>
    <scope>NUCLEOTIDE SEQUENCE [LARGE SCALE GENOMIC DNA]</scope>
    <source>
        <strain evidence="3">ATCC BAA-682 / DSM 15412 / SJ</strain>
    </source>
</reference>
<evidence type="ECO:0000313" key="3">
    <source>
        <dbReference type="Proteomes" id="UP000008963"/>
    </source>
</evidence>
<dbReference type="InterPro" id="IPR005122">
    <property type="entry name" value="Uracil-DNA_glycosylase-like"/>
</dbReference>
<dbReference type="EMBL" id="FQ312005">
    <property type="protein sequence ID" value="CBW25459.1"/>
    <property type="molecule type" value="Genomic_DNA"/>
</dbReference>
<dbReference type="InterPro" id="IPR036895">
    <property type="entry name" value="Uracil-DNA_glycosylase-like_sf"/>
</dbReference>
<accession>E1X4M9</accession>
<organism evidence="2 3">
    <name type="scientific">Halobacteriovorax marinus (strain ATCC BAA-682 / DSM 15412 / SJ)</name>
    <name type="common">Bacteriovorax marinus</name>
    <dbReference type="NCBI Taxonomy" id="862908"/>
    <lineage>
        <taxon>Bacteria</taxon>
        <taxon>Pseudomonadati</taxon>
        <taxon>Bdellovibrionota</taxon>
        <taxon>Bacteriovoracia</taxon>
        <taxon>Bacteriovoracales</taxon>
        <taxon>Halobacteriovoraceae</taxon>
        <taxon>Halobacteriovorax</taxon>
    </lineage>
</organism>
<dbReference type="PATRIC" id="fig|862908.3.peg.525"/>
<proteinExistence type="predicted"/>
<dbReference type="eggNOG" id="COG1573">
    <property type="taxonomic scope" value="Bacteria"/>
</dbReference>
<dbReference type="SUPFAM" id="SSF52141">
    <property type="entry name" value="Uracil-DNA glycosylase-like"/>
    <property type="match status" value="1"/>
</dbReference>
<feature type="domain" description="Uracil-DNA glycosylase-like" evidence="1">
    <location>
        <begin position="142"/>
        <end position="276"/>
    </location>
</feature>
<dbReference type="STRING" id="862908.BMS_0548"/>
<protein>
    <recommendedName>
        <fullName evidence="1">Uracil-DNA glycosylase-like domain-containing protein</fullName>
    </recommendedName>
</protein>
<dbReference type="KEGG" id="bmx:BMS_0548"/>
<dbReference type="Gene3D" id="3.40.470.10">
    <property type="entry name" value="Uracil-DNA glycosylase-like domain"/>
    <property type="match status" value="1"/>
</dbReference>
<evidence type="ECO:0000259" key="1">
    <source>
        <dbReference type="Pfam" id="PF03167"/>
    </source>
</evidence>
<sequence length="286" mass="31914">MSKYQKLRNEISKIEGSKGIAKFYSGALFADTSWYTATLDEPEIEEGSAPVALSTTVEEELPPQRPSAEGSPSKAEVLSSLAKKIDEKGAVQSRFGNITKDEKAISLGSKLILTKDQSEYKKWIESNLSSFEFEKFEGVSALIVGESRNVDLNSEQAHYKFSHDNTELLGKMIIPMKLEEGEFLRASLLGDTDAEVLQNLLCEIALFKPKAVISLGAVATNFLYGKKEKLSKIHGQELERIIEIGDESINFTLFPIFHPDLLEINPSMKRTAWMDLQKVMKFLGKI</sequence>
<dbReference type="OrthoDB" id="5290748at2"/>
<dbReference type="Pfam" id="PF03167">
    <property type="entry name" value="UDG"/>
    <property type="match status" value="1"/>
</dbReference>
<dbReference type="AlphaFoldDB" id="E1X4M9"/>